<proteinExistence type="predicted"/>
<evidence type="ECO:0000256" key="1">
    <source>
        <dbReference type="SAM" id="MobiDB-lite"/>
    </source>
</evidence>
<dbReference type="OMA" id="ETPCLQD"/>
<keyword evidence="3" id="KW-1185">Reference proteome</keyword>
<gene>
    <name evidence="2" type="ORF">H072_5047</name>
</gene>
<evidence type="ECO:0008006" key="4">
    <source>
        <dbReference type="Google" id="ProtNLM"/>
    </source>
</evidence>
<comment type="caution">
    <text evidence="2">The sequence shown here is derived from an EMBL/GenBank/DDBJ whole genome shotgun (WGS) entry which is preliminary data.</text>
</comment>
<feature type="region of interest" description="Disordered" evidence="1">
    <location>
        <begin position="59"/>
        <end position="167"/>
    </location>
</feature>
<sequence length="167" mass="18190">MEAPRKNIKWTPEADQNLLLAILAAGPSIDVATVAANAGLTTNNVAWRLHTLKKNAAKLRANNNGGTQPVTFSKKRAYPSSEASSSPMKKARTAKGKGKKRRVIDDTTDEESLKSLLGSETEAEETPCLQDEEGEEKETSPSSIEPESPTKVLPRRKARLEPGRIRN</sequence>
<feature type="compositionally biased region" description="Low complexity" evidence="1">
    <location>
        <begin position="140"/>
        <end position="151"/>
    </location>
</feature>
<feature type="compositionally biased region" description="Basic residues" evidence="1">
    <location>
        <begin position="89"/>
        <end position="102"/>
    </location>
</feature>
<feature type="compositionally biased region" description="Acidic residues" evidence="1">
    <location>
        <begin position="121"/>
        <end position="136"/>
    </location>
</feature>
<reference evidence="3" key="2">
    <citation type="submission" date="2013-04" db="EMBL/GenBank/DDBJ databases">
        <title>Genomic mechanisms accounting for the adaptation to parasitism in nematode-trapping fungi.</title>
        <authorList>
            <person name="Ahren D.G."/>
        </authorList>
    </citation>
    <scope>NUCLEOTIDE SEQUENCE [LARGE SCALE GENOMIC DNA]</scope>
    <source>
        <strain evidence="3">CBS 200.50</strain>
    </source>
</reference>
<dbReference type="EMBL" id="AQGS01000258">
    <property type="protein sequence ID" value="EPS41067.1"/>
    <property type="molecule type" value="Genomic_DNA"/>
</dbReference>
<organism evidence="2 3">
    <name type="scientific">Dactylellina haptotyla (strain CBS 200.50)</name>
    <name type="common">Nematode-trapping fungus</name>
    <name type="synonym">Monacrosporium haptotylum</name>
    <dbReference type="NCBI Taxonomy" id="1284197"/>
    <lineage>
        <taxon>Eukaryota</taxon>
        <taxon>Fungi</taxon>
        <taxon>Dikarya</taxon>
        <taxon>Ascomycota</taxon>
        <taxon>Pezizomycotina</taxon>
        <taxon>Orbiliomycetes</taxon>
        <taxon>Orbiliales</taxon>
        <taxon>Orbiliaceae</taxon>
        <taxon>Dactylellina</taxon>
    </lineage>
</organism>
<evidence type="ECO:0000313" key="2">
    <source>
        <dbReference type="EMBL" id="EPS41067.1"/>
    </source>
</evidence>
<accession>S8C0E2</accession>
<name>S8C0E2_DACHA</name>
<dbReference type="Proteomes" id="UP000015100">
    <property type="component" value="Unassembled WGS sequence"/>
</dbReference>
<dbReference type="AlphaFoldDB" id="S8C0E2"/>
<evidence type="ECO:0000313" key="3">
    <source>
        <dbReference type="Proteomes" id="UP000015100"/>
    </source>
</evidence>
<reference evidence="2 3" key="1">
    <citation type="journal article" date="2013" name="PLoS Genet.">
        <title>Genomic mechanisms accounting for the adaptation to parasitism in nematode-trapping fungi.</title>
        <authorList>
            <person name="Meerupati T."/>
            <person name="Andersson K.M."/>
            <person name="Friman E."/>
            <person name="Kumar D."/>
            <person name="Tunlid A."/>
            <person name="Ahren D."/>
        </authorList>
    </citation>
    <scope>NUCLEOTIDE SEQUENCE [LARGE SCALE GENOMIC DNA]</scope>
    <source>
        <strain evidence="2 3">CBS 200.50</strain>
    </source>
</reference>
<dbReference type="HOGENOM" id="CLU_1594471_0_0_1"/>
<protein>
    <recommendedName>
        <fullName evidence="4">Myb-like domain-containing protein</fullName>
    </recommendedName>
</protein>
<dbReference type="OrthoDB" id="5419374at2759"/>